<dbReference type="EMBL" id="MN740165">
    <property type="protein sequence ID" value="QHT91358.1"/>
    <property type="molecule type" value="Genomic_DNA"/>
</dbReference>
<sequence>MAELVKATGLRSVDASLMGSSPIPHILRYSLKARIRGFHPLGRGSIPRIGKTVFDAFSL</sequence>
<accession>A0A6C0IE16</accession>
<reference evidence="1" key="1">
    <citation type="journal article" date="2020" name="Nature">
        <title>Giant virus diversity and host interactions through global metagenomics.</title>
        <authorList>
            <person name="Schulz F."/>
            <person name="Roux S."/>
            <person name="Paez-Espino D."/>
            <person name="Jungbluth S."/>
            <person name="Walsh D.A."/>
            <person name="Denef V.J."/>
            <person name="McMahon K.D."/>
            <person name="Konstantinidis K.T."/>
            <person name="Eloe-Fadrosh E.A."/>
            <person name="Kyrpides N.C."/>
            <person name="Woyke T."/>
        </authorList>
    </citation>
    <scope>NUCLEOTIDE SEQUENCE</scope>
    <source>
        <strain evidence="1">GVMAG-M-3300023184-77</strain>
    </source>
</reference>
<dbReference type="AlphaFoldDB" id="A0A6C0IE16"/>
<organism evidence="1">
    <name type="scientific">viral metagenome</name>
    <dbReference type="NCBI Taxonomy" id="1070528"/>
    <lineage>
        <taxon>unclassified sequences</taxon>
        <taxon>metagenomes</taxon>
        <taxon>organismal metagenomes</taxon>
    </lineage>
</organism>
<protein>
    <submittedName>
        <fullName evidence="1">Uncharacterized protein</fullName>
    </submittedName>
</protein>
<evidence type="ECO:0000313" key="1">
    <source>
        <dbReference type="EMBL" id="QHT91358.1"/>
    </source>
</evidence>
<name>A0A6C0IE16_9ZZZZ</name>
<proteinExistence type="predicted"/>